<keyword evidence="6" id="KW-1185">Reference proteome</keyword>
<organism evidence="5 6">
    <name type="scientific">Octadecabacter dasysiphoniae</name>
    <dbReference type="NCBI Taxonomy" id="2909341"/>
    <lineage>
        <taxon>Bacteria</taxon>
        <taxon>Pseudomonadati</taxon>
        <taxon>Pseudomonadota</taxon>
        <taxon>Alphaproteobacteria</taxon>
        <taxon>Rhodobacterales</taxon>
        <taxon>Roseobacteraceae</taxon>
        <taxon>Octadecabacter</taxon>
    </lineage>
</organism>
<dbReference type="Gene3D" id="1.25.40.80">
    <property type="match status" value="1"/>
</dbReference>
<comment type="cofactor">
    <cofactor evidence="1">
        <name>FAD</name>
        <dbReference type="ChEBI" id="CHEBI:57692"/>
    </cofactor>
</comment>
<comment type="caution">
    <text evidence="5">The sequence shown here is derived from an EMBL/GenBank/DDBJ whole genome shotgun (WGS) entry which is preliminary data.</text>
</comment>
<sequence length="388" mass="43189">MFTPTRTAALDRLAQFAPKAGRDYASKRNYDRPGHDDVSRLSPYLRHRMITEDDVLKAVLARHSPAAAEKFIQEVYWRTYWKGWLEQRPSAWSNYRVGLNAAMNHVQTGAGLRREWEAACGGDTGIACFDAWAQELVQTGYLHNHARMWFASIWIFTLRLPWELGADFFMRHLLDGDAASNTLGWRWVAGLQTIGKTYLARPDNIAKYTDGRFKPTGLATFAAPLDGPPPPERTAPPISGAVPSGKVGLLITEDDLSPEWMFDQITPAAQSAFNGVAHRSPLRTAPIVDQFVESAMDDLEQRIGPLTRHASPTQIDDWAAQHCLDAIVMSYAPVGGTADALGSLKTPLVQLVRPYDEAAWPHASAGFFKFKSKIPKLLTRYDAQLSLL</sequence>
<evidence type="ECO:0000313" key="6">
    <source>
        <dbReference type="Proteomes" id="UP001200557"/>
    </source>
</evidence>
<dbReference type="PANTHER" id="PTHR11455:SF9">
    <property type="entry name" value="CRYPTOCHROME CIRCADIAN CLOCK 5 ISOFORM X1"/>
    <property type="match status" value="1"/>
</dbReference>
<dbReference type="InterPro" id="IPR005101">
    <property type="entry name" value="Cryptochr/Photolyase_FAD-bd"/>
</dbReference>
<dbReference type="Pfam" id="PF03441">
    <property type="entry name" value="FAD_binding_7"/>
    <property type="match status" value="1"/>
</dbReference>
<proteinExistence type="predicted"/>
<name>A0ABS9CSR3_9RHOB</name>
<evidence type="ECO:0000256" key="2">
    <source>
        <dbReference type="ARBA" id="ARBA00022630"/>
    </source>
</evidence>
<dbReference type="Proteomes" id="UP001200557">
    <property type="component" value="Unassembled WGS sequence"/>
</dbReference>
<dbReference type="InterPro" id="IPR002081">
    <property type="entry name" value="Cryptochrome/DNA_photolyase_1"/>
</dbReference>
<evidence type="ECO:0000313" key="5">
    <source>
        <dbReference type="EMBL" id="MCF2870275.1"/>
    </source>
</evidence>
<dbReference type="EMBL" id="JAKGAQ010000001">
    <property type="protein sequence ID" value="MCF2870275.1"/>
    <property type="molecule type" value="Genomic_DNA"/>
</dbReference>
<feature type="domain" description="Cryptochrome/DNA photolyase FAD-binding" evidence="4">
    <location>
        <begin position="71"/>
        <end position="198"/>
    </location>
</feature>
<accession>A0ABS9CSR3</accession>
<evidence type="ECO:0000259" key="4">
    <source>
        <dbReference type="Pfam" id="PF03441"/>
    </source>
</evidence>
<evidence type="ECO:0000256" key="3">
    <source>
        <dbReference type="ARBA" id="ARBA00022827"/>
    </source>
</evidence>
<keyword evidence="3" id="KW-0274">FAD</keyword>
<dbReference type="PANTHER" id="PTHR11455">
    <property type="entry name" value="CRYPTOCHROME"/>
    <property type="match status" value="1"/>
</dbReference>
<evidence type="ECO:0000256" key="1">
    <source>
        <dbReference type="ARBA" id="ARBA00001974"/>
    </source>
</evidence>
<dbReference type="SUPFAM" id="SSF48173">
    <property type="entry name" value="Cryptochrome/photolyase FAD-binding domain"/>
    <property type="match status" value="1"/>
</dbReference>
<dbReference type="InterPro" id="IPR036134">
    <property type="entry name" value="Crypto/Photolyase_FAD-like_sf"/>
</dbReference>
<gene>
    <name evidence="5" type="ORF">L0664_04275</name>
</gene>
<reference evidence="5 6" key="1">
    <citation type="submission" date="2022-01" db="EMBL/GenBank/DDBJ databases">
        <title>Octadecabacter sp. nov., isolated from a marine alga.</title>
        <authorList>
            <person name="Jin M.S."/>
            <person name="Kim H.M."/>
            <person name="Han D.M."/>
            <person name="Jung J.J."/>
            <person name="Jeon C.O."/>
        </authorList>
    </citation>
    <scope>NUCLEOTIDE SEQUENCE [LARGE SCALE GENOMIC DNA]</scope>
    <source>
        <strain evidence="5 6">G9-8</strain>
    </source>
</reference>
<protein>
    <submittedName>
        <fullName evidence="5">DNA photolyase</fullName>
    </submittedName>
</protein>
<keyword evidence="2" id="KW-0285">Flavoprotein</keyword>
<dbReference type="Gene3D" id="1.10.579.10">
    <property type="entry name" value="DNA Cyclobutane Dipyrimidine Photolyase, subunit A, domain 3"/>
    <property type="match status" value="1"/>
</dbReference>